<dbReference type="EMBL" id="CP134146">
    <property type="protein sequence ID" value="WNC70217.1"/>
    <property type="molecule type" value="Genomic_DNA"/>
</dbReference>
<dbReference type="InterPro" id="IPR013154">
    <property type="entry name" value="ADH-like_N"/>
</dbReference>
<dbReference type="RefSeq" id="WP_348389358.1">
    <property type="nucleotide sequence ID" value="NZ_CP134146.1"/>
</dbReference>
<dbReference type="SMART" id="SM00829">
    <property type="entry name" value="PKS_ER"/>
    <property type="match status" value="1"/>
</dbReference>
<protein>
    <submittedName>
        <fullName evidence="4">NAD(P)H-quinone oxidoreductase</fullName>
    </submittedName>
</protein>
<dbReference type="InterPro" id="IPR014189">
    <property type="entry name" value="Quinone_OxRdtase_PIG3"/>
</dbReference>
<evidence type="ECO:0000259" key="3">
    <source>
        <dbReference type="SMART" id="SM00829"/>
    </source>
</evidence>
<dbReference type="Proteomes" id="UP001248581">
    <property type="component" value="Chromosome"/>
</dbReference>
<keyword evidence="1" id="KW-0521">NADP</keyword>
<keyword evidence="5" id="KW-1185">Reference proteome</keyword>
<reference evidence="5" key="1">
    <citation type="submission" date="2023-09" db="EMBL/GenBank/DDBJ databases">
        <authorList>
            <person name="Li S."/>
            <person name="Li X."/>
            <person name="Zhang C."/>
            <person name="Zhao Z."/>
        </authorList>
    </citation>
    <scope>NUCLEOTIDE SEQUENCE [LARGE SCALE GENOMIC DNA]</scope>
    <source>
        <strain evidence="5">SQ345</strain>
    </source>
</reference>
<evidence type="ECO:0000256" key="2">
    <source>
        <dbReference type="ARBA" id="ARBA00023002"/>
    </source>
</evidence>
<proteinExistence type="predicted"/>
<dbReference type="Gene3D" id="3.90.180.10">
    <property type="entry name" value="Medium-chain alcohol dehydrogenases, catalytic domain"/>
    <property type="match status" value="1"/>
</dbReference>
<dbReference type="Gene3D" id="3.40.50.720">
    <property type="entry name" value="NAD(P)-binding Rossmann-like Domain"/>
    <property type="match status" value="1"/>
</dbReference>
<dbReference type="NCBIfam" id="TIGR02824">
    <property type="entry name" value="quinone_pig3"/>
    <property type="match status" value="1"/>
</dbReference>
<dbReference type="InterPro" id="IPR020843">
    <property type="entry name" value="ER"/>
</dbReference>
<dbReference type="InterPro" id="IPR036291">
    <property type="entry name" value="NAD(P)-bd_dom_sf"/>
</dbReference>
<name>A0ABY9TN21_9GAMM</name>
<sequence length="324" mass="35193">MKFIDVTEQQELVFNQTPTPTITNDECLIKVHALGVNRADLLQRAGKYPPPPGESPILGLEVCGEITKLGDDVSGFDLGDKVLGLVGGGGYSEYVKIKASHMISLPEQLNYSQGAAIAEVYLTAFQSLFSIANVQPKEHVLIHAGASGVGTAAIQLCKAIGAEVTVTVSSEKKAQACKALGADNIINYKNEDFVAWKKQHLKAGFNVILDVVGGDYLSRNIDVAALDSKIVMLAMLGGRFCEQVDVAKMLLKRVNIHATTLRSRSDNYKSKLVADFNAKFSQALSDDSVKPVIEQEFDWSEADQAHQLMSQNKNIGKYILTINH</sequence>
<dbReference type="InterPro" id="IPR011032">
    <property type="entry name" value="GroES-like_sf"/>
</dbReference>
<accession>A0ABY9TN21</accession>
<dbReference type="PANTHER" id="PTHR48106">
    <property type="entry name" value="QUINONE OXIDOREDUCTASE PIG3-RELATED"/>
    <property type="match status" value="1"/>
</dbReference>
<evidence type="ECO:0000313" key="4">
    <source>
        <dbReference type="EMBL" id="WNC70217.1"/>
    </source>
</evidence>
<dbReference type="Pfam" id="PF08240">
    <property type="entry name" value="ADH_N"/>
    <property type="match status" value="1"/>
</dbReference>
<dbReference type="PANTHER" id="PTHR48106:SF18">
    <property type="entry name" value="QUINONE OXIDOREDUCTASE PIG3"/>
    <property type="match status" value="1"/>
</dbReference>
<dbReference type="SUPFAM" id="SSF50129">
    <property type="entry name" value="GroES-like"/>
    <property type="match status" value="1"/>
</dbReference>
<dbReference type="SUPFAM" id="SSF51735">
    <property type="entry name" value="NAD(P)-binding Rossmann-fold domains"/>
    <property type="match status" value="1"/>
</dbReference>
<feature type="domain" description="Enoyl reductase (ER)" evidence="3">
    <location>
        <begin position="8"/>
        <end position="320"/>
    </location>
</feature>
<dbReference type="CDD" id="cd05276">
    <property type="entry name" value="p53_inducible_oxidoreductase"/>
    <property type="match status" value="1"/>
</dbReference>
<evidence type="ECO:0000256" key="1">
    <source>
        <dbReference type="ARBA" id="ARBA00022857"/>
    </source>
</evidence>
<organism evidence="4 5">
    <name type="scientific">Thalassotalea nanhaiensis</name>
    <dbReference type="NCBI Taxonomy" id="3065648"/>
    <lineage>
        <taxon>Bacteria</taxon>
        <taxon>Pseudomonadati</taxon>
        <taxon>Pseudomonadota</taxon>
        <taxon>Gammaproteobacteria</taxon>
        <taxon>Alteromonadales</taxon>
        <taxon>Colwelliaceae</taxon>
        <taxon>Thalassotalea</taxon>
    </lineage>
</organism>
<keyword evidence="2" id="KW-0560">Oxidoreductase</keyword>
<gene>
    <name evidence="4" type="ORF">RI845_08760</name>
</gene>
<dbReference type="InterPro" id="IPR013149">
    <property type="entry name" value="ADH-like_C"/>
</dbReference>
<dbReference type="Pfam" id="PF00107">
    <property type="entry name" value="ADH_zinc_N"/>
    <property type="match status" value="1"/>
</dbReference>
<evidence type="ECO:0000313" key="5">
    <source>
        <dbReference type="Proteomes" id="UP001248581"/>
    </source>
</evidence>